<organism evidence="5 6">
    <name type="scientific">Prauserella oleivorans</name>
    <dbReference type="NCBI Taxonomy" id="1478153"/>
    <lineage>
        <taxon>Bacteria</taxon>
        <taxon>Bacillati</taxon>
        <taxon>Actinomycetota</taxon>
        <taxon>Actinomycetes</taxon>
        <taxon>Pseudonocardiales</taxon>
        <taxon>Pseudonocardiaceae</taxon>
        <taxon>Prauserella</taxon>
    </lineage>
</organism>
<feature type="domain" description="Carboxyltransferase" evidence="4">
    <location>
        <begin position="17"/>
        <end position="250"/>
    </location>
</feature>
<dbReference type="InterPro" id="IPR003833">
    <property type="entry name" value="CT_C_D"/>
</dbReference>
<sequence length="296" mass="32885">MSVVLDRTPAVEGRPAATYRQAGEEYVLVEYADGTELDLRLNFVVVGMLGALTTAPPPGFVEAAPGLRSILIRYDPAATSREALLHHLRDLHGRQPEIAGLTVPSRRIVLPIAFDDSATAEAVRRYVTTIRPDAPYARDGTNIDYIAEQNGLADREELYEAILGTEWWTAFTGFAPGLPFLFSLREPTLSVPKYNPTRAWTPEGAVGIGGPCVAIYPVDSPGSYQLFGRTVPIYDLLGRHELFRDDPFLIRAGDRVRFTRVTEEELLRARRQAFDGRYAYRVEDAPFVVADYLAGR</sequence>
<evidence type="ECO:0000259" key="4">
    <source>
        <dbReference type="SMART" id="SM00796"/>
    </source>
</evidence>
<protein>
    <submittedName>
        <fullName evidence="5">Allophanate hydrolase subunit 1</fullName>
    </submittedName>
</protein>
<dbReference type="Proteomes" id="UP001597478">
    <property type="component" value="Unassembled WGS sequence"/>
</dbReference>
<comment type="caution">
    <text evidence="5">The sequence shown here is derived from an EMBL/GenBank/DDBJ whole genome shotgun (WGS) entry which is preliminary data.</text>
</comment>
<dbReference type="InterPro" id="IPR029000">
    <property type="entry name" value="Cyclophilin-like_dom_sf"/>
</dbReference>
<dbReference type="Gene3D" id="2.40.100.10">
    <property type="entry name" value="Cyclophilin-like"/>
    <property type="match status" value="1"/>
</dbReference>
<keyword evidence="1" id="KW-0547">Nucleotide-binding</keyword>
<keyword evidence="2 5" id="KW-0378">Hydrolase</keyword>
<dbReference type="EMBL" id="JBHUOF010000049">
    <property type="protein sequence ID" value="MFD2803223.1"/>
    <property type="molecule type" value="Genomic_DNA"/>
</dbReference>
<dbReference type="Pfam" id="PF02682">
    <property type="entry name" value="CT_C_D"/>
    <property type="match status" value="1"/>
</dbReference>
<evidence type="ECO:0000256" key="3">
    <source>
        <dbReference type="ARBA" id="ARBA00022840"/>
    </source>
</evidence>
<keyword evidence="6" id="KW-1185">Reference proteome</keyword>
<dbReference type="PANTHER" id="PTHR34698">
    <property type="entry name" value="5-OXOPROLINASE SUBUNIT B"/>
    <property type="match status" value="1"/>
</dbReference>
<dbReference type="PANTHER" id="PTHR34698:SF2">
    <property type="entry name" value="5-OXOPROLINASE SUBUNIT B"/>
    <property type="match status" value="1"/>
</dbReference>
<name>A0ABW5WGW1_9PSEU</name>
<accession>A0ABW5WGW1</accession>
<dbReference type="GO" id="GO:0016787">
    <property type="term" value="F:hydrolase activity"/>
    <property type="evidence" value="ECO:0007669"/>
    <property type="project" value="UniProtKB-KW"/>
</dbReference>
<dbReference type="SMART" id="SM00796">
    <property type="entry name" value="AHS1"/>
    <property type="match status" value="1"/>
</dbReference>
<evidence type="ECO:0000313" key="6">
    <source>
        <dbReference type="Proteomes" id="UP001597478"/>
    </source>
</evidence>
<dbReference type="InterPro" id="IPR010016">
    <property type="entry name" value="PxpB"/>
</dbReference>
<evidence type="ECO:0000256" key="2">
    <source>
        <dbReference type="ARBA" id="ARBA00022801"/>
    </source>
</evidence>
<dbReference type="Gene3D" id="3.30.1360.40">
    <property type="match status" value="1"/>
</dbReference>
<gene>
    <name evidence="5" type="ORF">ACFS2C_27915</name>
</gene>
<dbReference type="RefSeq" id="WP_377394677.1">
    <property type="nucleotide sequence ID" value="NZ_JBHSAN010000054.1"/>
</dbReference>
<evidence type="ECO:0000256" key="1">
    <source>
        <dbReference type="ARBA" id="ARBA00022741"/>
    </source>
</evidence>
<proteinExistence type="predicted"/>
<dbReference type="SUPFAM" id="SSF160467">
    <property type="entry name" value="PH0987 N-terminal domain-like"/>
    <property type="match status" value="1"/>
</dbReference>
<reference evidence="6" key="1">
    <citation type="journal article" date="2019" name="Int. J. Syst. Evol. Microbiol.">
        <title>The Global Catalogue of Microorganisms (GCM) 10K type strain sequencing project: providing services to taxonomists for standard genome sequencing and annotation.</title>
        <authorList>
            <consortium name="The Broad Institute Genomics Platform"/>
            <consortium name="The Broad Institute Genome Sequencing Center for Infectious Disease"/>
            <person name="Wu L."/>
            <person name="Ma J."/>
        </authorList>
    </citation>
    <scope>NUCLEOTIDE SEQUENCE [LARGE SCALE GENOMIC DNA]</scope>
    <source>
        <strain evidence="6">IBRC-M 10906</strain>
    </source>
</reference>
<keyword evidence="3" id="KW-0067">ATP-binding</keyword>
<dbReference type="SUPFAM" id="SSF50891">
    <property type="entry name" value="Cyclophilin-like"/>
    <property type="match status" value="1"/>
</dbReference>
<evidence type="ECO:0000313" key="5">
    <source>
        <dbReference type="EMBL" id="MFD2803223.1"/>
    </source>
</evidence>